<accession>A0A2K8SQK9</accession>
<keyword evidence="2" id="KW-1185">Reference proteome</keyword>
<proteinExistence type="predicted"/>
<organism evidence="1 2">
    <name type="scientific">Nostoc flagelliforme CCNUN1</name>
    <dbReference type="NCBI Taxonomy" id="2038116"/>
    <lineage>
        <taxon>Bacteria</taxon>
        <taxon>Bacillati</taxon>
        <taxon>Cyanobacteriota</taxon>
        <taxon>Cyanophyceae</taxon>
        <taxon>Nostocales</taxon>
        <taxon>Nostocaceae</taxon>
        <taxon>Nostoc</taxon>
    </lineage>
</organism>
<gene>
    <name evidence="1" type="ORF">COO91_03695</name>
</gene>
<dbReference type="KEGG" id="nfl:COO91_03695"/>
<dbReference type="Proteomes" id="UP000232003">
    <property type="component" value="Chromosome"/>
</dbReference>
<protein>
    <submittedName>
        <fullName evidence="1">Uncharacterized protein</fullName>
    </submittedName>
</protein>
<dbReference type="AlphaFoldDB" id="A0A2K8SQK9"/>
<dbReference type="OrthoDB" id="488386at2"/>
<name>A0A2K8SQK9_9NOSO</name>
<evidence type="ECO:0000313" key="2">
    <source>
        <dbReference type="Proteomes" id="UP000232003"/>
    </source>
</evidence>
<reference evidence="1 2" key="1">
    <citation type="submission" date="2017-11" db="EMBL/GenBank/DDBJ databases">
        <title>Complete genome of a free-living desiccation-tolerant cyanobacterium and its photosynthetic adaptation to extreme terrestrial habitat.</title>
        <authorList>
            <person name="Shang J."/>
        </authorList>
    </citation>
    <scope>NUCLEOTIDE SEQUENCE [LARGE SCALE GENOMIC DNA]</scope>
    <source>
        <strain evidence="1 2">CCNUN1</strain>
    </source>
</reference>
<sequence>MVQQIRHNEPQYICIIPVERITANQDEEIMTFGASADDAKKQGEELLASTYGCNQSQVLELIQQARIELIAQWCAPQERRAI</sequence>
<evidence type="ECO:0000313" key="1">
    <source>
        <dbReference type="EMBL" id="AUB37746.1"/>
    </source>
</evidence>
<dbReference type="EMBL" id="CP024785">
    <property type="protein sequence ID" value="AUB37746.1"/>
    <property type="molecule type" value="Genomic_DNA"/>
</dbReference>
<dbReference type="RefSeq" id="WP_100899299.1">
    <property type="nucleotide sequence ID" value="NZ_CAWNNC010000001.1"/>
</dbReference>